<proteinExistence type="inferred from homology"/>
<feature type="transmembrane region" description="Helical" evidence="12">
    <location>
        <begin position="27"/>
        <end position="44"/>
    </location>
</feature>
<evidence type="ECO:0000256" key="4">
    <source>
        <dbReference type="ARBA" id="ARBA00022676"/>
    </source>
</evidence>
<accession>A0AAR5QAA8</accession>
<evidence type="ECO:0000256" key="2">
    <source>
        <dbReference type="ARBA" id="ARBA00004922"/>
    </source>
</evidence>
<gene>
    <name evidence="15" type="primary">109544423</name>
</gene>
<evidence type="ECO:0000259" key="13">
    <source>
        <dbReference type="Pfam" id="PF00852"/>
    </source>
</evidence>
<reference evidence="15" key="2">
    <citation type="submission" date="2024-08" db="UniProtKB">
        <authorList>
            <consortium name="EnsemblMetazoa"/>
        </authorList>
    </citation>
    <scope>IDENTIFICATION</scope>
</reference>
<dbReference type="KEGG" id="dpa:109544423"/>
<protein>
    <recommendedName>
        <fullName evidence="12">Fucosyltransferase</fullName>
        <ecNumber evidence="12">2.4.1.-</ecNumber>
    </recommendedName>
</protein>
<keyword evidence="7" id="KW-0735">Signal-anchor</keyword>
<organism evidence="15 16">
    <name type="scientific">Dendroctonus ponderosae</name>
    <name type="common">Mountain pine beetle</name>
    <dbReference type="NCBI Taxonomy" id="77166"/>
    <lineage>
        <taxon>Eukaryota</taxon>
        <taxon>Metazoa</taxon>
        <taxon>Ecdysozoa</taxon>
        <taxon>Arthropoda</taxon>
        <taxon>Hexapoda</taxon>
        <taxon>Insecta</taxon>
        <taxon>Pterygota</taxon>
        <taxon>Neoptera</taxon>
        <taxon>Endopterygota</taxon>
        <taxon>Coleoptera</taxon>
        <taxon>Polyphaga</taxon>
        <taxon>Cucujiformia</taxon>
        <taxon>Curculionidae</taxon>
        <taxon>Scolytinae</taxon>
        <taxon>Dendroctonus</taxon>
    </lineage>
</organism>
<dbReference type="Proteomes" id="UP000019118">
    <property type="component" value="Unassembled WGS sequence"/>
</dbReference>
<dbReference type="Pfam" id="PF17039">
    <property type="entry name" value="Glyco_tran_10_N"/>
    <property type="match status" value="1"/>
</dbReference>
<evidence type="ECO:0000256" key="5">
    <source>
        <dbReference type="ARBA" id="ARBA00022679"/>
    </source>
</evidence>
<feature type="domain" description="Fucosyltransferase N-terminal" evidence="14">
    <location>
        <begin position="101"/>
        <end position="218"/>
    </location>
</feature>
<dbReference type="Gene3D" id="3.40.50.11660">
    <property type="entry name" value="Glycosyl transferase family 10, C-terminal domain"/>
    <property type="match status" value="1"/>
</dbReference>
<sequence>MVSRQRVIFRSKENVTMVAAIFQRNKLFLVLVVFLFLITFFILTEPNPPQDESVELISLGIENSKIQQWWMRRNASKNLSKLGEILFLEAAEPAVKDSNKRYQILVWKYGPTIENRHLKQFSGQRIDPFEYCSVKNCDITYNDSDTKSADIVIFHLHRITGLADMPARSDPKQIWAFLTDESPFHTFMGSKNKLKEFNGLFNWSMTYRMDSDIPVPYGRTVFRKDPAYLQVAQPMGKRKDVLVAVLGSNCGGQNHRWKYVSELQKYLKVDIYGGCGTLKKQCPGHFGTDCPAINDYLFYLSFENSNCDEYITEKLWWNAYQKNSIPVVMGSTQATYKKLLPPDSYINVDDYASPQVLANYLLWLNETAEYTNYYRWKNYFEIRNEHGYFQSKSYHYCRICQAMNYNDKSMKVYNNLESFWSTKKDCHPAWDEGQDEK</sequence>
<keyword evidence="5 12" id="KW-0808">Transferase</keyword>
<dbReference type="FunFam" id="3.40.50.11660:FF:000004">
    <property type="entry name" value="Glycoprotein 3-alpha-L-fucosyltransferase A"/>
    <property type="match status" value="1"/>
</dbReference>
<keyword evidence="6 12" id="KW-0812">Transmembrane</keyword>
<evidence type="ECO:0000256" key="10">
    <source>
        <dbReference type="ARBA" id="ARBA00023136"/>
    </source>
</evidence>
<evidence type="ECO:0000313" key="15">
    <source>
        <dbReference type="EnsemblMetazoa" id="XP_019770135.1"/>
    </source>
</evidence>
<keyword evidence="4 12" id="KW-0328">Glycosyltransferase</keyword>
<dbReference type="PANTHER" id="PTHR48438:SF1">
    <property type="entry name" value="ALPHA-(1,3)-FUCOSYLTRANSFERASE C-RELATED"/>
    <property type="match status" value="1"/>
</dbReference>
<dbReference type="AlphaFoldDB" id="A0AAR5QAA8"/>
<dbReference type="Pfam" id="PF00852">
    <property type="entry name" value="Glyco_transf_10"/>
    <property type="match status" value="1"/>
</dbReference>
<comment type="subcellular location">
    <subcellularLocation>
        <location evidence="1 12">Golgi apparatus</location>
        <location evidence="1 12">Golgi stack membrane</location>
        <topology evidence="1 12">Single-pass type II membrane protein</topology>
    </subcellularLocation>
</comment>
<reference evidence="16" key="1">
    <citation type="journal article" date="2013" name="Genome Biol.">
        <title>Draft genome of the mountain pine beetle, Dendroctonus ponderosae Hopkins, a major forest pest.</title>
        <authorList>
            <person name="Keeling C.I."/>
            <person name="Yuen M.M."/>
            <person name="Liao N.Y."/>
            <person name="Docking T.R."/>
            <person name="Chan S.K."/>
            <person name="Taylor G.A."/>
            <person name="Palmquist D.L."/>
            <person name="Jackman S.D."/>
            <person name="Nguyen A."/>
            <person name="Li M."/>
            <person name="Henderson H."/>
            <person name="Janes J.K."/>
            <person name="Zhao Y."/>
            <person name="Pandoh P."/>
            <person name="Moore R."/>
            <person name="Sperling F.A."/>
            <person name="Huber D.P."/>
            <person name="Birol I."/>
            <person name="Jones S.J."/>
            <person name="Bohlmann J."/>
        </authorList>
    </citation>
    <scope>NUCLEOTIDE SEQUENCE</scope>
</reference>
<dbReference type="InterPro" id="IPR038577">
    <property type="entry name" value="GT10-like_C_sf"/>
</dbReference>
<comment type="pathway">
    <text evidence="2">Protein modification; protein glycosylation.</text>
</comment>
<name>A0AAR5QAA8_DENPD</name>
<dbReference type="InterPro" id="IPR031481">
    <property type="entry name" value="Glyco_tran_10_N"/>
</dbReference>
<dbReference type="InterPro" id="IPR001503">
    <property type="entry name" value="Glyco_trans_10"/>
</dbReference>
<dbReference type="EnsemblMetazoa" id="XM_019914576.1">
    <property type="protein sequence ID" value="XP_019770135.1"/>
    <property type="gene ID" value="LOC109544423"/>
</dbReference>
<evidence type="ECO:0000256" key="11">
    <source>
        <dbReference type="ARBA" id="ARBA00023180"/>
    </source>
</evidence>
<keyword evidence="10 12" id="KW-0472">Membrane</keyword>
<evidence type="ECO:0000256" key="6">
    <source>
        <dbReference type="ARBA" id="ARBA00022692"/>
    </source>
</evidence>
<keyword evidence="9 12" id="KW-0333">Golgi apparatus</keyword>
<dbReference type="PANTHER" id="PTHR48438">
    <property type="entry name" value="ALPHA-(1,3)-FUCOSYLTRANSFERASE C-RELATED"/>
    <property type="match status" value="1"/>
</dbReference>
<dbReference type="InterPro" id="IPR055270">
    <property type="entry name" value="Glyco_tran_10_C"/>
</dbReference>
<keyword evidence="8 12" id="KW-1133">Transmembrane helix</keyword>
<evidence type="ECO:0000256" key="3">
    <source>
        <dbReference type="ARBA" id="ARBA00008919"/>
    </source>
</evidence>
<dbReference type="EC" id="2.4.1.-" evidence="12"/>
<dbReference type="GO" id="GO:0008417">
    <property type="term" value="F:fucosyltransferase activity"/>
    <property type="evidence" value="ECO:0007669"/>
    <property type="project" value="InterPro"/>
</dbReference>
<evidence type="ECO:0000256" key="12">
    <source>
        <dbReference type="RuleBase" id="RU003832"/>
    </source>
</evidence>
<keyword evidence="11" id="KW-0325">Glycoprotein</keyword>
<dbReference type="SUPFAM" id="SSF53756">
    <property type="entry name" value="UDP-Glycosyltransferase/glycogen phosphorylase"/>
    <property type="match status" value="1"/>
</dbReference>
<keyword evidence="16" id="KW-1185">Reference proteome</keyword>
<evidence type="ECO:0000259" key="14">
    <source>
        <dbReference type="Pfam" id="PF17039"/>
    </source>
</evidence>
<evidence type="ECO:0000256" key="8">
    <source>
        <dbReference type="ARBA" id="ARBA00022989"/>
    </source>
</evidence>
<evidence type="ECO:0000256" key="9">
    <source>
        <dbReference type="ARBA" id="ARBA00023034"/>
    </source>
</evidence>
<dbReference type="GO" id="GO:0032580">
    <property type="term" value="C:Golgi cisterna membrane"/>
    <property type="evidence" value="ECO:0007669"/>
    <property type="project" value="UniProtKB-SubCell"/>
</dbReference>
<evidence type="ECO:0000256" key="1">
    <source>
        <dbReference type="ARBA" id="ARBA00004447"/>
    </source>
</evidence>
<evidence type="ECO:0000256" key="7">
    <source>
        <dbReference type="ARBA" id="ARBA00022968"/>
    </source>
</evidence>
<evidence type="ECO:0000313" key="16">
    <source>
        <dbReference type="Proteomes" id="UP000019118"/>
    </source>
</evidence>
<comment type="similarity">
    <text evidence="3 12">Belongs to the glycosyltransferase 10 family.</text>
</comment>
<feature type="domain" description="Fucosyltransferase C-terminal" evidence="13">
    <location>
        <begin position="237"/>
        <end position="418"/>
    </location>
</feature>